<name>A0A1V0UN67_9BACL</name>
<evidence type="ECO:0000259" key="2">
    <source>
        <dbReference type="PROSITE" id="PS50943"/>
    </source>
</evidence>
<keyword evidence="1" id="KW-0238">DNA-binding</keyword>
<evidence type="ECO:0000256" key="1">
    <source>
        <dbReference type="ARBA" id="ARBA00023125"/>
    </source>
</evidence>
<dbReference type="GO" id="GO:0003677">
    <property type="term" value="F:DNA binding"/>
    <property type="evidence" value="ECO:0007669"/>
    <property type="project" value="UniProtKB-KW"/>
</dbReference>
<gene>
    <name evidence="3" type="ORF">B7C51_01160</name>
</gene>
<feature type="domain" description="HTH cro/C1-type" evidence="2">
    <location>
        <begin position="11"/>
        <end position="65"/>
    </location>
</feature>
<dbReference type="PANTHER" id="PTHR46558">
    <property type="entry name" value="TRACRIPTIONAL REGULATORY PROTEIN-RELATED-RELATED"/>
    <property type="match status" value="1"/>
</dbReference>
<accession>A0A1V0UN67</accession>
<dbReference type="CDD" id="cd00093">
    <property type="entry name" value="HTH_XRE"/>
    <property type="match status" value="1"/>
</dbReference>
<evidence type="ECO:0000313" key="4">
    <source>
        <dbReference type="Proteomes" id="UP000192727"/>
    </source>
</evidence>
<dbReference type="EMBL" id="CP020557">
    <property type="protein sequence ID" value="ARF66715.1"/>
    <property type="molecule type" value="Genomic_DNA"/>
</dbReference>
<evidence type="ECO:0000313" key="3">
    <source>
        <dbReference type="EMBL" id="ARF66715.1"/>
    </source>
</evidence>
<dbReference type="Gene3D" id="1.10.260.40">
    <property type="entry name" value="lambda repressor-like DNA-binding domains"/>
    <property type="match status" value="1"/>
</dbReference>
<dbReference type="RefSeq" id="WP_083038254.1">
    <property type="nucleotide sequence ID" value="NZ_CP020557.1"/>
</dbReference>
<dbReference type="PANTHER" id="PTHR46558:SF11">
    <property type="entry name" value="HTH-TYPE TRANSCRIPTIONAL REGULATOR XRE"/>
    <property type="match status" value="1"/>
</dbReference>
<protein>
    <recommendedName>
        <fullName evidence="2">HTH cro/C1-type domain-containing protein</fullName>
    </recommendedName>
</protein>
<dbReference type="Pfam" id="PF01381">
    <property type="entry name" value="HTH_3"/>
    <property type="match status" value="1"/>
</dbReference>
<dbReference type="Proteomes" id="UP000192727">
    <property type="component" value="Chromosome"/>
</dbReference>
<dbReference type="SUPFAM" id="SSF47413">
    <property type="entry name" value="lambda repressor-like DNA-binding domains"/>
    <property type="match status" value="1"/>
</dbReference>
<dbReference type="SMART" id="SM00530">
    <property type="entry name" value="HTH_XRE"/>
    <property type="match status" value="1"/>
</dbReference>
<dbReference type="InterPro" id="IPR001387">
    <property type="entry name" value="Cro/C1-type_HTH"/>
</dbReference>
<reference evidence="3 4" key="1">
    <citation type="submission" date="2017-03" db="EMBL/GenBank/DDBJ databases">
        <title>Paenibacillus larvae genome sequencing.</title>
        <authorList>
            <person name="Dingman D.W."/>
        </authorList>
    </citation>
    <scope>NUCLEOTIDE SEQUENCE [LARGE SCALE GENOMIC DNA]</scope>
    <source>
        <strain evidence="3 4">SAG 10367</strain>
    </source>
</reference>
<organism evidence="3 4">
    <name type="scientific">Paenibacillus larvae subsp. pulvifaciens</name>
    <dbReference type="NCBI Taxonomy" id="1477"/>
    <lineage>
        <taxon>Bacteria</taxon>
        <taxon>Bacillati</taxon>
        <taxon>Bacillota</taxon>
        <taxon>Bacilli</taxon>
        <taxon>Bacillales</taxon>
        <taxon>Paenibacillaceae</taxon>
        <taxon>Paenibacillus</taxon>
    </lineage>
</organism>
<sequence>MTTPKFLGSRMAELRRKRNMTQAQLASKIKKSTSTVAMWEIGKRDPDSQMIIKLSSIFDVSTDYLLGRTNDPDDGLKYSYWENGSSNEKFSKIENYRKIERFARKVSNEDLEKAVKILDAAFEHAFNGDDDDDDDDDI</sequence>
<dbReference type="InterPro" id="IPR010982">
    <property type="entry name" value="Lambda_DNA-bd_dom_sf"/>
</dbReference>
<proteinExistence type="predicted"/>
<dbReference type="PROSITE" id="PS50943">
    <property type="entry name" value="HTH_CROC1"/>
    <property type="match status" value="1"/>
</dbReference>
<dbReference type="AlphaFoldDB" id="A0A1V0UN67"/>